<accession>A0A1F6TUS2</accession>
<name>A0A1F6TUS2_9PROT</name>
<dbReference type="AlphaFoldDB" id="A0A1F6TUS2"/>
<protein>
    <submittedName>
        <fullName evidence="1">Toxin HigB-2</fullName>
    </submittedName>
</protein>
<reference evidence="1 2" key="1">
    <citation type="journal article" date="2016" name="Nat. Commun.">
        <title>Thousands of microbial genomes shed light on interconnected biogeochemical processes in an aquifer system.</title>
        <authorList>
            <person name="Anantharaman K."/>
            <person name="Brown C.T."/>
            <person name="Hug L.A."/>
            <person name="Sharon I."/>
            <person name="Castelle C.J."/>
            <person name="Probst A.J."/>
            <person name="Thomas B.C."/>
            <person name="Singh A."/>
            <person name="Wilkins M.J."/>
            <person name="Karaoz U."/>
            <person name="Brodie E.L."/>
            <person name="Williams K.H."/>
            <person name="Hubbard S.S."/>
            <person name="Banfield J.F."/>
        </authorList>
    </citation>
    <scope>NUCLEOTIDE SEQUENCE [LARGE SCALE GENOMIC DNA]</scope>
</reference>
<gene>
    <name evidence="1" type="ORF">A3B81_07125</name>
</gene>
<proteinExistence type="predicted"/>
<dbReference type="Proteomes" id="UP000179362">
    <property type="component" value="Unassembled WGS sequence"/>
</dbReference>
<evidence type="ECO:0000313" key="2">
    <source>
        <dbReference type="Proteomes" id="UP000179362"/>
    </source>
</evidence>
<organism evidence="1 2">
    <name type="scientific">Candidatus Muproteobacteria bacterium RIFCSPHIGHO2_02_FULL_65_16</name>
    <dbReference type="NCBI Taxonomy" id="1817766"/>
    <lineage>
        <taxon>Bacteria</taxon>
        <taxon>Pseudomonadati</taxon>
        <taxon>Pseudomonadota</taxon>
        <taxon>Candidatus Muproteobacteria</taxon>
    </lineage>
</organism>
<sequence>MFEFIELPPFAAVREELFADEESFAAFQLYLCHHPHAGDVIPGTNGCRKIRWAAKGKGKRGGARVIYFLRLAEESIVLVAAYGKGERDDVPRAWLRKLKEVFDHEQSQKTRS</sequence>
<dbReference type="PIRSF" id="PIRSF039032">
    <property type="entry name" value="HigB-2"/>
    <property type="match status" value="1"/>
</dbReference>
<evidence type="ECO:0000313" key="1">
    <source>
        <dbReference type="EMBL" id="OGI48893.1"/>
    </source>
</evidence>
<dbReference type="EMBL" id="MFTA01000136">
    <property type="protein sequence ID" value="OGI48893.1"/>
    <property type="molecule type" value="Genomic_DNA"/>
</dbReference>
<dbReference type="InterPro" id="IPR009387">
    <property type="entry name" value="HigB-2"/>
</dbReference>
<comment type="caution">
    <text evidence="1">The sequence shown here is derived from an EMBL/GenBank/DDBJ whole genome shotgun (WGS) entry which is preliminary data.</text>
</comment>